<evidence type="ECO:0000256" key="8">
    <source>
        <dbReference type="SAM" id="Coils"/>
    </source>
</evidence>
<evidence type="ECO:0000313" key="9">
    <source>
        <dbReference type="Ensembl" id="ENSNNAP00000012266.1"/>
    </source>
</evidence>
<dbReference type="OrthoDB" id="421327at2759"/>
<dbReference type="GeneTree" id="ENSGT00390000006103"/>
<dbReference type="GO" id="GO:0008168">
    <property type="term" value="F:methyltransferase activity"/>
    <property type="evidence" value="ECO:0007669"/>
    <property type="project" value="InterPro"/>
</dbReference>
<dbReference type="OMA" id="PRKHPGI"/>
<evidence type="ECO:0000256" key="7">
    <source>
        <dbReference type="ARBA" id="ARBA00045681"/>
    </source>
</evidence>
<feature type="coiled-coil region" evidence="8">
    <location>
        <begin position="93"/>
        <end position="124"/>
    </location>
</feature>
<dbReference type="PANTHER" id="PTHR13184">
    <property type="entry name" value="37S RIBOSOMAL PROTEIN S22"/>
    <property type="match status" value="1"/>
</dbReference>
<evidence type="ECO:0000256" key="1">
    <source>
        <dbReference type="ARBA" id="ARBA00004173"/>
    </source>
</evidence>
<reference evidence="9" key="2">
    <citation type="submission" date="2025-09" db="UniProtKB">
        <authorList>
            <consortium name="Ensembl"/>
        </authorList>
    </citation>
    <scope>IDENTIFICATION</scope>
</reference>
<dbReference type="GO" id="GO:0180026">
    <property type="term" value="P:mitochondrial small ribosomal subunit assembly"/>
    <property type="evidence" value="ECO:0007669"/>
    <property type="project" value="Ensembl"/>
</dbReference>
<protein>
    <submittedName>
        <fullName evidence="9">Methyltransferase like 17</fullName>
    </submittedName>
</protein>
<dbReference type="GO" id="GO:0097177">
    <property type="term" value="F:mitochondrial ribosome binding"/>
    <property type="evidence" value="ECO:0007669"/>
    <property type="project" value="Ensembl"/>
</dbReference>
<keyword evidence="8" id="KW-0175">Coiled coil</keyword>
<evidence type="ECO:0000256" key="2">
    <source>
        <dbReference type="ARBA" id="ARBA00022723"/>
    </source>
</evidence>
<organism evidence="9 10">
    <name type="scientific">Naja naja</name>
    <name type="common">Indian cobra</name>
    <dbReference type="NCBI Taxonomy" id="35670"/>
    <lineage>
        <taxon>Eukaryota</taxon>
        <taxon>Metazoa</taxon>
        <taxon>Chordata</taxon>
        <taxon>Craniata</taxon>
        <taxon>Vertebrata</taxon>
        <taxon>Euteleostomi</taxon>
        <taxon>Lepidosauria</taxon>
        <taxon>Squamata</taxon>
        <taxon>Bifurcata</taxon>
        <taxon>Unidentata</taxon>
        <taxon>Episquamata</taxon>
        <taxon>Toxicofera</taxon>
        <taxon>Serpentes</taxon>
        <taxon>Colubroidea</taxon>
        <taxon>Elapidae</taxon>
        <taxon>Elapinae</taxon>
        <taxon>Naja</taxon>
    </lineage>
</organism>
<dbReference type="GO" id="GO:0005763">
    <property type="term" value="C:mitochondrial small ribosomal subunit"/>
    <property type="evidence" value="ECO:0007669"/>
    <property type="project" value="TreeGrafter"/>
</dbReference>
<dbReference type="SUPFAM" id="SSF53335">
    <property type="entry name" value="S-adenosyl-L-methionine-dependent methyltransferases"/>
    <property type="match status" value="1"/>
</dbReference>
<evidence type="ECO:0000256" key="5">
    <source>
        <dbReference type="ARBA" id="ARBA00023014"/>
    </source>
</evidence>
<keyword evidence="5" id="KW-0411">Iron-sulfur</keyword>
<evidence type="ECO:0000313" key="10">
    <source>
        <dbReference type="Proteomes" id="UP000694559"/>
    </source>
</evidence>
<dbReference type="InterPro" id="IPR015324">
    <property type="entry name" value="Ribosomal_Rsm22-like"/>
</dbReference>
<dbReference type="InterPro" id="IPR029063">
    <property type="entry name" value="SAM-dependent_MTases_sf"/>
</dbReference>
<comment type="subcellular location">
    <subcellularLocation>
        <location evidence="1">Mitochondrion</location>
    </subcellularLocation>
</comment>
<dbReference type="GO" id="GO:0051539">
    <property type="term" value="F:4 iron, 4 sulfur cluster binding"/>
    <property type="evidence" value="ECO:0007669"/>
    <property type="project" value="Ensembl"/>
</dbReference>
<dbReference type="GO" id="GO:0005654">
    <property type="term" value="C:nucleoplasm"/>
    <property type="evidence" value="ECO:0007669"/>
    <property type="project" value="Ensembl"/>
</dbReference>
<dbReference type="Ensembl" id="ENSNNAT00000012841.1">
    <property type="protein sequence ID" value="ENSNNAP00000012266.1"/>
    <property type="gene ID" value="ENSNNAG00000008107.1"/>
</dbReference>
<dbReference type="Gene3D" id="3.40.50.150">
    <property type="entry name" value="Vaccinia Virus protein VP39"/>
    <property type="match status" value="1"/>
</dbReference>
<dbReference type="GO" id="GO:0046872">
    <property type="term" value="F:metal ion binding"/>
    <property type="evidence" value="ECO:0007669"/>
    <property type="project" value="UniProtKB-KW"/>
</dbReference>
<keyword evidence="10" id="KW-1185">Reference proteome</keyword>
<evidence type="ECO:0000256" key="3">
    <source>
        <dbReference type="ARBA" id="ARBA00022946"/>
    </source>
</evidence>
<keyword evidence="3" id="KW-0809">Transit peptide</keyword>
<dbReference type="InterPro" id="IPR052571">
    <property type="entry name" value="Mt_RNA_Methyltransferase"/>
</dbReference>
<proteinExistence type="predicted"/>
<dbReference type="GO" id="GO:0003735">
    <property type="term" value="F:structural constituent of ribosome"/>
    <property type="evidence" value="ECO:0007669"/>
    <property type="project" value="TreeGrafter"/>
</dbReference>
<accession>A0A8C6XC78</accession>
<keyword evidence="4" id="KW-0408">Iron</keyword>
<evidence type="ECO:0000256" key="6">
    <source>
        <dbReference type="ARBA" id="ARBA00023128"/>
    </source>
</evidence>
<dbReference type="GO" id="GO:0006412">
    <property type="term" value="P:translation"/>
    <property type="evidence" value="ECO:0007669"/>
    <property type="project" value="InterPro"/>
</dbReference>
<comment type="function">
    <text evidence="7">Mitochondrial ribosome (mitoribosome) assembly factor. Binds at the interface of the head and body domains of the mitochondrial small ribosomal subunit (mt-SSU), occluding the mRNA channel and preventing compaction of the head domain towards the body. Probable inactive methyltransferase: retains the characteristic folding and ability to bind S-adenosyl-L-methionine, but it probably lost its methyltransferase activity.</text>
</comment>
<dbReference type="AlphaFoldDB" id="A0A8C6XC78"/>
<reference evidence="9" key="1">
    <citation type="submission" date="2025-08" db="UniProtKB">
        <authorList>
            <consortium name="Ensembl"/>
        </authorList>
    </citation>
    <scope>IDENTIFICATION</scope>
</reference>
<keyword evidence="6" id="KW-0496">Mitochondrion</keyword>
<sequence>IQWGSQIHCRLATIVPNVSQVDNSSNFLNNIPHRKHPGILHLKCVTLPPELVQAVSFWVALLFFLPESPIRDMEKKSESFSNYLWSRKRPIELKDLRKKAQLLEQKLRKDAEKLKQKVLTAVRQTTYHWEELKYTEELSFLYMVSRMDANYAAVSRAFHEIQKRVPDFQPKTLLDFGSGTGAVSWAAHNIWGESLKEYMNIDCSVHMLSLAEKLMRGKMGRKMCRVFYFLRLRLSFSTKKMMFDLSVSAFSLNDLPTYAQRIAKVKNLWKKTNNFLVLVENGTKEGHQMLMEARDVILKVSHVFSCPHHLPCPRMLLDNPLPCNFLQQYEPLPLSWNPSHKTERFSFLILSRGSRKSMEPWPRITQPVLCRKRHIHVHLCCADGTLQHAIVTSKKHNRDLYRCVWNSNCGDRLPILTPNIESILEDKLTLEDQINDSQKVNTAPYQDQN</sequence>
<evidence type="ECO:0000256" key="4">
    <source>
        <dbReference type="ARBA" id="ARBA00023004"/>
    </source>
</evidence>
<gene>
    <name evidence="9" type="primary">METTL17</name>
</gene>
<dbReference type="Pfam" id="PF09243">
    <property type="entry name" value="Rsm22"/>
    <property type="match status" value="1"/>
</dbReference>
<dbReference type="GO" id="GO:1904047">
    <property type="term" value="F:S-adenosyl-L-methionine binding"/>
    <property type="evidence" value="ECO:0007669"/>
    <property type="project" value="Ensembl"/>
</dbReference>
<keyword evidence="2" id="KW-0479">Metal-binding</keyword>
<dbReference type="Proteomes" id="UP000694559">
    <property type="component" value="Unplaced"/>
</dbReference>
<dbReference type="PANTHER" id="PTHR13184:SF5">
    <property type="entry name" value="METHYLTRANSFERASE-LIKE PROTEIN 17, MITOCHONDRIAL"/>
    <property type="match status" value="1"/>
</dbReference>
<name>A0A8C6XC78_NAJNA</name>